<dbReference type="Proteomes" id="UP000828390">
    <property type="component" value="Unassembled WGS sequence"/>
</dbReference>
<reference evidence="1" key="1">
    <citation type="journal article" date="2019" name="bioRxiv">
        <title>The Genome of the Zebra Mussel, Dreissena polymorpha: A Resource for Invasive Species Research.</title>
        <authorList>
            <person name="McCartney M.A."/>
            <person name="Auch B."/>
            <person name="Kono T."/>
            <person name="Mallez S."/>
            <person name="Zhang Y."/>
            <person name="Obille A."/>
            <person name="Becker A."/>
            <person name="Abrahante J.E."/>
            <person name="Garbe J."/>
            <person name="Badalamenti J.P."/>
            <person name="Herman A."/>
            <person name="Mangelson H."/>
            <person name="Liachko I."/>
            <person name="Sullivan S."/>
            <person name="Sone E.D."/>
            <person name="Koren S."/>
            <person name="Silverstein K.A.T."/>
            <person name="Beckman K.B."/>
            <person name="Gohl D.M."/>
        </authorList>
    </citation>
    <scope>NUCLEOTIDE SEQUENCE</scope>
    <source>
        <strain evidence="1">Duluth1</strain>
        <tissue evidence="1">Whole animal</tissue>
    </source>
</reference>
<evidence type="ECO:0000313" key="1">
    <source>
        <dbReference type="EMBL" id="KAH3821550.1"/>
    </source>
</evidence>
<evidence type="ECO:0000313" key="2">
    <source>
        <dbReference type="Proteomes" id="UP000828390"/>
    </source>
</evidence>
<keyword evidence="2" id="KW-1185">Reference proteome</keyword>
<dbReference type="AlphaFoldDB" id="A0A9D4GU28"/>
<proteinExistence type="predicted"/>
<dbReference type="EMBL" id="JAIWYP010000005">
    <property type="protein sequence ID" value="KAH3821550.1"/>
    <property type="molecule type" value="Genomic_DNA"/>
</dbReference>
<protein>
    <submittedName>
        <fullName evidence="1">Uncharacterized protein</fullName>
    </submittedName>
</protein>
<accession>A0A9D4GU28</accession>
<organism evidence="1 2">
    <name type="scientific">Dreissena polymorpha</name>
    <name type="common">Zebra mussel</name>
    <name type="synonym">Mytilus polymorpha</name>
    <dbReference type="NCBI Taxonomy" id="45954"/>
    <lineage>
        <taxon>Eukaryota</taxon>
        <taxon>Metazoa</taxon>
        <taxon>Spiralia</taxon>
        <taxon>Lophotrochozoa</taxon>
        <taxon>Mollusca</taxon>
        <taxon>Bivalvia</taxon>
        <taxon>Autobranchia</taxon>
        <taxon>Heteroconchia</taxon>
        <taxon>Euheterodonta</taxon>
        <taxon>Imparidentia</taxon>
        <taxon>Neoheterodontei</taxon>
        <taxon>Myida</taxon>
        <taxon>Dreissenoidea</taxon>
        <taxon>Dreissenidae</taxon>
        <taxon>Dreissena</taxon>
    </lineage>
</organism>
<reference evidence="1" key="2">
    <citation type="submission" date="2020-11" db="EMBL/GenBank/DDBJ databases">
        <authorList>
            <person name="McCartney M.A."/>
            <person name="Auch B."/>
            <person name="Kono T."/>
            <person name="Mallez S."/>
            <person name="Becker A."/>
            <person name="Gohl D.M."/>
            <person name="Silverstein K.A.T."/>
            <person name="Koren S."/>
            <person name="Bechman K.B."/>
            <person name="Herman A."/>
            <person name="Abrahante J.E."/>
            <person name="Garbe J."/>
        </authorList>
    </citation>
    <scope>NUCLEOTIDE SEQUENCE</scope>
    <source>
        <strain evidence="1">Duluth1</strain>
        <tissue evidence="1">Whole animal</tissue>
    </source>
</reference>
<sequence length="52" mass="6135">MLEGYDSKAQSTYQAELEYRCVVTELSFLLLDYFRSYRAAKKQFTLTTPINM</sequence>
<gene>
    <name evidence="1" type="ORF">DPMN_123314</name>
</gene>
<name>A0A9D4GU28_DREPO</name>
<comment type="caution">
    <text evidence="1">The sequence shown here is derived from an EMBL/GenBank/DDBJ whole genome shotgun (WGS) entry which is preliminary data.</text>
</comment>